<proteinExistence type="predicted"/>
<sequence length="204" mass="23427">MAYSRLSKLKNRIHSSWKWLLSFRTNDWQLNDYPVEIREQQDNRSPPLPAPRFISHRYVAQILNAAITGSGHNTIGCQRETQRELRDGPEPTAGRWQTLSASGKVMAGRVRFSRAVNEYEALSEDFIHRVLDLDWAWISDQSSLWDFNEEGDNSRLNAKIMEVYGVDVSDIQSGRLVAIFERIVQSRSEPAQSIGTPHRNAESR</sequence>
<organism evidence="1 2">
    <name type="scientific">Tunturiibacter gelidiferens</name>
    <dbReference type="NCBI Taxonomy" id="3069689"/>
    <lineage>
        <taxon>Bacteria</taxon>
        <taxon>Pseudomonadati</taxon>
        <taxon>Acidobacteriota</taxon>
        <taxon>Terriglobia</taxon>
        <taxon>Terriglobales</taxon>
        <taxon>Acidobacteriaceae</taxon>
        <taxon>Tunturiibacter</taxon>
    </lineage>
</organism>
<keyword evidence="2" id="KW-1185">Reference proteome</keyword>
<evidence type="ECO:0000313" key="2">
    <source>
        <dbReference type="Proteomes" id="UP000569005"/>
    </source>
</evidence>
<accession>A0ACC5P4F1</accession>
<dbReference type="Proteomes" id="UP000569005">
    <property type="component" value="Unassembled WGS sequence"/>
</dbReference>
<gene>
    <name evidence="1" type="ORF">HDF13_004097</name>
</gene>
<comment type="caution">
    <text evidence="1">The sequence shown here is derived from an EMBL/GenBank/DDBJ whole genome shotgun (WGS) entry which is preliminary data.</text>
</comment>
<protein>
    <submittedName>
        <fullName evidence="1">Uncharacterized protein</fullName>
    </submittedName>
</protein>
<reference evidence="1" key="1">
    <citation type="submission" date="2020-08" db="EMBL/GenBank/DDBJ databases">
        <title>Genomic Encyclopedia of Type Strains, Phase IV (KMG-V): Genome sequencing to study the core and pangenomes of soil and plant-associated prokaryotes.</title>
        <authorList>
            <person name="Whitman W."/>
        </authorList>
    </citation>
    <scope>NUCLEOTIDE SEQUENCE</scope>
    <source>
        <strain evidence="1">M8UP15</strain>
    </source>
</reference>
<evidence type="ECO:0000313" key="1">
    <source>
        <dbReference type="EMBL" id="MBB5341716.1"/>
    </source>
</evidence>
<dbReference type="EMBL" id="JACHEA010000002">
    <property type="protein sequence ID" value="MBB5341716.1"/>
    <property type="molecule type" value="Genomic_DNA"/>
</dbReference>
<name>A0ACC5P4F1_9BACT</name>